<keyword evidence="1" id="KW-0175">Coiled coil</keyword>
<dbReference type="PANTHER" id="PTHR42180:SF4">
    <property type="entry name" value="CALPONIN-HOMOLOGY (CH) DOMAIN-CONTAINING PROTEIN"/>
    <property type="match status" value="1"/>
</dbReference>
<dbReference type="Proteomes" id="UP000063063">
    <property type="component" value="Chromosome 35"/>
</dbReference>
<reference evidence="4 5" key="1">
    <citation type="journal article" date="2015" name="Sci. Rep.">
        <title>The genome of Leishmania panamensis: insights into genomics of the L. (Viannia) subgenus.</title>
        <authorList>
            <person name="Llanes A."/>
            <person name="Restrepo C.M."/>
            <person name="Vecchio G.D."/>
            <person name="Anguizola F.J."/>
            <person name="Lleonart R."/>
        </authorList>
    </citation>
    <scope>NUCLEOTIDE SEQUENCE [LARGE SCALE GENOMIC DNA]</scope>
    <source>
        <strain evidence="4 5">MHOM/PA/94/PSC-1</strain>
    </source>
</reference>
<feature type="domain" description="Calponin-homology (CH)" evidence="3">
    <location>
        <begin position="6"/>
        <end position="112"/>
    </location>
</feature>
<organism evidence="4 5">
    <name type="scientific">Leishmania panamensis</name>
    <dbReference type="NCBI Taxonomy" id="5679"/>
    <lineage>
        <taxon>Eukaryota</taxon>
        <taxon>Discoba</taxon>
        <taxon>Euglenozoa</taxon>
        <taxon>Kinetoplastea</taxon>
        <taxon>Metakinetoplastina</taxon>
        <taxon>Trypanosomatida</taxon>
        <taxon>Trypanosomatidae</taxon>
        <taxon>Leishmaniinae</taxon>
        <taxon>Leishmania</taxon>
        <taxon>Leishmania guyanensis species complex</taxon>
    </lineage>
</organism>
<keyword evidence="5" id="KW-1185">Reference proteome</keyword>
<accession>A0A088S4H0</accession>
<gene>
    <name evidence="4" type="ORF">LPMP_353900</name>
</gene>
<dbReference type="InterPro" id="IPR036872">
    <property type="entry name" value="CH_dom_sf"/>
</dbReference>
<dbReference type="RefSeq" id="XP_010703325.1">
    <property type="nucleotide sequence ID" value="XM_010705023.1"/>
</dbReference>
<feature type="coiled-coil region" evidence="1">
    <location>
        <begin position="693"/>
        <end position="741"/>
    </location>
</feature>
<evidence type="ECO:0000313" key="4">
    <source>
        <dbReference type="EMBL" id="AIO02525.1"/>
    </source>
</evidence>
<evidence type="ECO:0000259" key="3">
    <source>
        <dbReference type="PROSITE" id="PS50021"/>
    </source>
</evidence>
<protein>
    <recommendedName>
        <fullName evidence="3">Calponin-homology (CH) domain-containing protein</fullName>
    </recommendedName>
</protein>
<evidence type="ECO:0000256" key="1">
    <source>
        <dbReference type="SAM" id="Coils"/>
    </source>
</evidence>
<dbReference type="Gene3D" id="1.10.418.10">
    <property type="entry name" value="Calponin-like domain"/>
    <property type="match status" value="1"/>
</dbReference>
<feature type="region of interest" description="Disordered" evidence="2">
    <location>
        <begin position="844"/>
        <end position="873"/>
    </location>
</feature>
<dbReference type="GeneID" id="22579418"/>
<evidence type="ECO:0000256" key="2">
    <source>
        <dbReference type="SAM" id="MobiDB-lite"/>
    </source>
</evidence>
<proteinExistence type="predicted"/>
<dbReference type="EMBL" id="CP009404">
    <property type="protein sequence ID" value="AIO02525.1"/>
    <property type="molecule type" value="Genomic_DNA"/>
</dbReference>
<dbReference type="SUPFAM" id="SSF47576">
    <property type="entry name" value="Calponin-homology domain, CH-domain"/>
    <property type="match status" value="1"/>
</dbReference>
<sequence length="957" mass="103184">MSESKLIGKAELLAWAAYTTGISPCGTYKDLKDGLIYLALARQLFPGEIDNGFVRLQRRGARDATKNWSLLTSCLRRHGIPTHLCSRQAVERGHTRHCFNLLVLFYFLVRLARGDQFAVNFAQPVDPELAAFLQSPESLLAVDSTVDVGFGKGSTSSVRVPAVADTEADGRADSGVPLSLTRLSFPSSVASVSTTAAQVAPMALPHCSTSLLADNSSTHLTPLPQRTWACEWSLTRTPSDAAVWRAPHNNSSRETEDLKHFPSAAYHSTLAQGVARAPAPCGGELATAPLSPPPPLLCPSPFTTHTPHLYRQNQLLREELQHVKAFSQLLLEQKRGLEVAAEMRASAALREQLAKAELNHLRHVRQVEATLTAASVQDDGATATPSPQQWAALAHRAETAEATAGQLYRECRESQQAYDSALQHLRQVFCTITDIAAAALSSGPSTSAYAGADAYEETVTAAMMAQLTGAPPVLKDAFHAQLQALLLALASLRSTNARLQQDAASGPPSRHFDDAGRDCAPSLSALHASFLPFVRESLKTACTEARSACQGASPDVQYALQRLTHIVDVLSSDLDAVQQDEDRSEQRCRRAKTTTAQVSAASQRVCAEGETQGQQVSNTRAADLSCLSQERRARAEQSLQENQRLSRQVQEVLTMAFSPHDSHSMQWANDELVALLGAYVKARTPYPAMEEALAEQAETIATLLANLRQQREARERAEAQLSDDEQRRQVLEHKCAALQAQLCSATEKLDTQRCDSKACATAPHRAQRDKASSSSSLTALAIAPLAKLSTIATHDAEKHMAVSDTALLAYSSRHVSSTPNRGTSHALYSSPHLPGALRSLATSDDHVDDVGERRPVDHQHGFHTDLHHHHVSPSSFPSASLSLSSSNVATAGADVPNAPRTEQAVVGACLAAPTTSQVRSTRLSTDPLAAVSGPSLLLSAAELERRKQAILRKYDMP</sequence>
<feature type="region of interest" description="Disordered" evidence="2">
    <location>
        <begin position="599"/>
        <end position="620"/>
    </location>
</feature>
<name>A0A088S4H0_LEIPA</name>
<dbReference type="OrthoDB" id="264536at2759"/>
<dbReference type="PROSITE" id="PS50021">
    <property type="entry name" value="CH"/>
    <property type="match status" value="1"/>
</dbReference>
<dbReference type="VEuPathDB" id="TriTrypDB:LPMP_353900"/>
<dbReference type="VEuPathDB" id="TriTrypDB:LPAL13_350047000"/>
<evidence type="ECO:0000313" key="5">
    <source>
        <dbReference type="Proteomes" id="UP000063063"/>
    </source>
</evidence>
<dbReference type="InterPro" id="IPR001715">
    <property type="entry name" value="CH_dom"/>
</dbReference>
<dbReference type="KEGG" id="lpan:LPMP_353900"/>
<dbReference type="AlphaFoldDB" id="A0A088S4H0"/>
<dbReference type="eggNOG" id="ENOG502S2QM">
    <property type="taxonomic scope" value="Eukaryota"/>
</dbReference>
<feature type="compositionally biased region" description="Polar residues" evidence="2">
    <location>
        <begin position="611"/>
        <end position="620"/>
    </location>
</feature>
<feature type="compositionally biased region" description="Basic and acidic residues" evidence="2">
    <location>
        <begin position="844"/>
        <end position="865"/>
    </location>
</feature>
<dbReference type="PANTHER" id="PTHR42180">
    <property type="entry name" value="HOMOLOGY DOMAIN-CONTAINING PROTEIN,PUTATIVE-RELATED"/>
    <property type="match status" value="1"/>
</dbReference>